<dbReference type="InterPro" id="IPR043129">
    <property type="entry name" value="ATPase_NBD"/>
</dbReference>
<keyword evidence="3" id="KW-0067">ATP-binding</keyword>
<dbReference type="Pfam" id="PF00012">
    <property type="entry name" value="HSP70"/>
    <property type="match status" value="1"/>
</dbReference>
<evidence type="ECO:0000313" key="4">
    <source>
        <dbReference type="Proteomes" id="UP000887577"/>
    </source>
</evidence>
<sequence length="229" mass="25524">MYDSFFQSYIDQWSFRPIAVEDATLSVLAEYKNEVRVYSAEKLLSFILKYLKKCAEDFIGDFVKDAVISVPTCFNHLQRQSIKEAAALAGLNVLRIISSTNAAALAYNFNNQKDENKKETNVLVFDLGGGALGVSILTVGDTCAVESVAGNPHLGGEDFDNLLVDHCVVEFKRQYKKDIVSNPRAFRQLRNACEEAKCRLSSSTETNIKIDSLLDGIDFCRKISRQSSL</sequence>
<accession>A0A914XX61</accession>
<evidence type="ECO:0000256" key="2">
    <source>
        <dbReference type="ARBA" id="ARBA00022741"/>
    </source>
</evidence>
<evidence type="ECO:0000256" key="1">
    <source>
        <dbReference type="ARBA" id="ARBA00007381"/>
    </source>
</evidence>
<dbReference type="SUPFAM" id="SSF53067">
    <property type="entry name" value="Actin-like ATPase domain"/>
    <property type="match status" value="2"/>
</dbReference>
<dbReference type="FunFam" id="3.30.420.40:FF:000028">
    <property type="entry name" value="heat shock 70 kDa protein-like"/>
    <property type="match status" value="1"/>
</dbReference>
<protein>
    <submittedName>
        <fullName evidence="5">Heat shock protein 70</fullName>
    </submittedName>
</protein>
<proteinExistence type="inferred from homology"/>
<dbReference type="PANTHER" id="PTHR19375">
    <property type="entry name" value="HEAT SHOCK PROTEIN 70KDA"/>
    <property type="match status" value="1"/>
</dbReference>
<dbReference type="Gene3D" id="3.30.30.30">
    <property type="match status" value="1"/>
</dbReference>
<dbReference type="InterPro" id="IPR018181">
    <property type="entry name" value="Heat_shock_70_CS"/>
</dbReference>
<dbReference type="AlphaFoldDB" id="A0A914XX61"/>
<reference evidence="5" key="1">
    <citation type="submission" date="2022-11" db="UniProtKB">
        <authorList>
            <consortium name="WormBaseParasite"/>
        </authorList>
    </citation>
    <scope>IDENTIFICATION</scope>
</reference>
<evidence type="ECO:0000256" key="3">
    <source>
        <dbReference type="ARBA" id="ARBA00022840"/>
    </source>
</evidence>
<dbReference type="Proteomes" id="UP000887577">
    <property type="component" value="Unplaced"/>
</dbReference>
<dbReference type="PROSITE" id="PS00329">
    <property type="entry name" value="HSP70_2"/>
    <property type="match status" value="1"/>
</dbReference>
<dbReference type="FunFam" id="3.90.640.10:FF:000010">
    <property type="entry name" value="heat shock 70 kDa protein 14"/>
    <property type="match status" value="1"/>
</dbReference>
<dbReference type="GO" id="GO:0140662">
    <property type="term" value="F:ATP-dependent protein folding chaperone"/>
    <property type="evidence" value="ECO:0007669"/>
    <property type="project" value="InterPro"/>
</dbReference>
<dbReference type="Gene3D" id="3.90.640.10">
    <property type="entry name" value="Actin, Chain A, domain 4"/>
    <property type="match status" value="1"/>
</dbReference>
<comment type="similarity">
    <text evidence="1">Belongs to the heat shock protein 70 family.</text>
</comment>
<dbReference type="WBParaSite" id="PSU_v2.g12534.t1">
    <property type="protein sequence ID" value="PSU_v2.g12534.t1"/>
    <property type="gene ID" value="PSU_v2.g12534"/>
</dbReference>
<dbReference type="InterPro" id="IPR013126">
    <property type="entry name" value="Hsp_70_fam"/>
</dbReference>
<organism evidence="4 5">
    <name type="scientific">Panagrolaimus superbus</name>
    <dbReference type="NCBI Taxonomy" id="310955"/>
    <lineage>
        <taxon>Eukaryota</taxon>
        <taxon>Metazoa</taxon>
        <taxon>Ecdysozoa</taxon>
        <taxon>Nematoda</taxon>
        <taxon>Chromadorea</taxon>
        <taxon>Rhabditida</taxon>
        <taxon>Tylenchina</taxon>
        <taxon>Panagrolaimomorpha</taxon>
        <taxon>Panagrolaimoidea</taxon>
        <taxon>Panagrolaimidae</taxon>
        <taxon>Panagrolaimus</taxon>
    </lineage>
</organism>
<dbReference type="GO" id="GO:0005524">
    <property type="term" value="F:ATP binding"/>
    <property type="evidence" value="ECO:0007669"/>
    <property type="project" value="UniProtKB-KW"/>
</dbReference>
<keyword evidence="2" id="KW-0547">Nucleotide-binding</keyword>
<keyword evidence="4" id="KW-1185">Reference proteome</keyword>
<name>A0A914XX61_9BILA</name>
<dbReference type="Gene3D" id="3.30.420.40">
    <property type="match status" value="2"/>
</dbReference>
<dbReference type="GO" id="GO:0006950">
    <property type="term" value="P:response to stress"/>
    <property type="evidence" value="ECO:0007669"/>
    <property type="project" value="UniProtKB-ARBA"/>
</dbReference>
<evidence type="ECO:0000313" key="5">
    <source>
        <dbReference type="WBParaSite" id="PSU_v2.g12534.t1"/>
    </source>
</evidence>